<reference evidence="3 4" key="1">
    <citation type="submission" date="2016-10" db="EMBL/GenBank/DDBJ databases">
        <authorList>
            <person name="de Groot N.N."/>
        </authorList>
    </citation>
    <scope>NUCLEOTIDE SEQUENCE [LARGE SCALE GENOMIC DNA]</scope>
    <source>
        <strain evidence="3 4">PYCC 4715</strain>
    </source>
</reference>
<dbReference type="Pfam" id="PF00026">
    <property type="entry name" value="Asp"/>
    <property type="match status" value="1"/>
</dbReference>
<dbReference type="PROSITE" id="PS51767">
    <property type="entry name" value="PEPTIDASE_A1"/>
    <property type="match status" value="1"/>
</dbReference>
<dbReference type="Gene3D" id="2.40.70.10">
    <property type="entry name" value="Acid Proteases"/>
    <property type="match status" value="1"/>
</dbReference>
<accession>A0A1L0BJC3</accession>
<dbReference type="InterPro" id="IPR021109">
    <property type="entry name" value="Peptidase_aspartic_dom_sf"/>
</dbReference>
<dbReference type="AlphaFoldDB" id="A0A1L0BJC3"/>
<evidence type="ECO:0000313" key="4">
    <source>
        <dbReference type="Proteomes" id="UP000182259"/>
    </source>
</evidence>
<gene>
    <name evidence="3" type="ORF">SAMEA4029009_CIC11G00000002908</name>
</gene>
<organism evidence="3 4">
    <name type="scientific">Sungouiella intermedia</name>
    <dbReference type="NCBI Taxonomy" id="45354"/>
    <lineage>
        <taxon>Eukaryota</taxon>
        <taxon>Fungi</taxon>
        <taxon>Dikarya</taxon>
        <taxon>Ascomycota</taxon>
        <taxon>Saccharomycotina</taxon>
        <taxon>Pichiomycetes</taxon>
        <taxon>Metschnikowiaceae</taxon>
        <taxon>Sungouiella</taxon>
    </lineage>
</organism>
<proteinExistence type="predicted"/>
<evidence type="ECO:0000256" key="1">
    <source>
        <dbReference type="ARBA" id="ARBA00023157"/>
    </source>
</evidence>
<evidence type="ECO:0000313" key="3">
    <source>
        <dbReference type="EMBL" id="SGZ51243.1"/>
    </source>
</evidence>
<evidence type="ECO:0000259" key="2">
    <source>
        <dbReference type="PROSITE" id="PS51767"/>
    </source>
</evidence>
<keyword evidence="1" id="KW-1015">Disulfide bond</keyword>
<dbReference type="GO" id="GO:0004190">
    <property type="term" value="F:aspartic-type endopeptidase activity"/>
    <property type="evidence" value="ECO:0007669"/>
    <property type="project" value="UniProtKB-ARBA"/>
</dbReference>
<protein>
    <submittedName>
        <fullName evidence="3">CIC11C00000002908</fullName>
    </submittedName>
</protein>
<name>A0A1L0BJC3_9ASCO</name>
<dbReference type="InterPro" id="IPR033121">
    <property type="entry name" value="PEPTIDASE_A1"/>
</dbReference>
<dbReference type="SUPFAM" id="SSF50630">
    <property type="entry name" value="Acid proteases"/>
    <property type="match status" value="1"/>
</dbReference>
<dbReference type="Proteomes" id="UP000182259">
    <property type="component" value="Chromosome II"/>
</dbReference>
<dbReference type="EMBL" id="LT635765">
    <property type="protein sequence ID" value="SGZ51243.1"/>
    <property type="molecule type" value="Genomic_DNA"/>
</dbReference>
<feature type="domain" description="Peptidase A1" evidence="2">
    <location>
        <begin position="47"/>
        <end position="146"/>
    </location>
</feature>
<sequence>MLFLAFVLAFSDAYLRIGFRPRSHSHIIQYTERDNLETEISNKNLFNVAEFEVGSRDEDVDVLVTTLLNVLWFPTRGCGQEELHRKDTIESLYTCDSKGVFSLSQLTSFQNNSLEFTVDLFDGIHANGYIGNDSVELDDVASRDFA</sequence>